<accession>A0ABU2L917</accession>
<keyword evidence="1" id="KW-1133">Transmembrane helix</keyword>
<evidence type="ECO:0008006" key="4">
    <source>
        <dbReference type="Google" id="ProtNLM"/>
    </source>
</evidence>
<evidence type="ECO:0000313" key="3">
    <source>
        <dbReference type="Proteomes" id="UP001183388"/>
    </source>
</evidence>
<evidence type="ECO:0000256" key="1">
    <source>
        <dbReference type="SAM" id="Phobius"/>
    </source>
</evidence>
<dbReference type="RefSeq" id="WP_311631014.1">
    <property type="nucleotide sequence ID" value="NZ_JAVREN010000017.1"/>
</dbReference>
<reference evidence="3" key="1">
    <citation type="submission" date="2023-07" db="EMBL/GenBank/DDBJ databases">
        <title>30 novel species of actinomycetes from the DSMZ collection.</title>
        <authorList>
            <person name="Nouioui I."/>
        </authorList>
    </citation>
    <scope>NUCLEOTIDE SEQUENCE [LARGE SCALE GENOMIC DNA]</scope>
    <source>
        <strain evidence="3">DSM 44917</strain>
    </source>
</reference>
<keyword evidence="1" id="KW-0472">Membrane</keyword>
<protein>
    <recommendedName>
        <fullName evidence="4">Aromatic ring-opening dioxygenase LigA</fullName>
    </recommendedName>
</protein>
<feature type="transmembrane region" description="Helical" evidence="1">
    <location>
        <begin position="131"/>
        <end position="152"/>
    </location>
</feature>
<proteinExistence type="predicted"/>
<gene>
    <name evidence="2" type="ORF">RM780_13985</name>
</gene>
<name>A0ABU2L917_9ACTN</name>
<keyword evidence="3" id="KW-1185">Reference proteome</keyword>
<evidence type="ECO:0000313" key="2">
    <source>
        <dbReference type="EMBL" id="MDT0308065.1"/>
    </source>
</evidence>
<keyword evidence="1" id="KW-0812">Transmembrane</keyword>
<comment type="caution">
    <text evidence="2">The sequence shown here is derived from an EMBL/GenBank/DDBJ whole genome shotgun (WGS) entry which is preliminary data.</text>
</comment>
<dbReference type="EMBL" id="JAVREN010000017">
    <property type="protein sequence ID" value="MDT0308065.1"/>
    <property type="molecule type" value="Genomic_DNA"/>
</dbReference>
<sequence>MTQDDQENADVAGVELTETGHARVTRLLCSVGFLRDDPGRIVGAVLRQEARRAARKVDAKLKEWNLRKSDAAPWGIEPETPHSLYEPSRESNPEVIVGRRYVRWFRRRITAGRPVPANGFDMPTVLEACELAAWVVLLHRVLVSLSLGMAVVSLLLGFPIWASAAIAIVGPWGACYLDECLARGGIRALVASEKGALPQPRWLSRRRQRMRDEQRELRPGTSVVPYRWETGAVRGRRFHMIGFGDAWQPSTIGIDVFPAQTKSGRTTSEGADADASAFPEVKPFTPDDLHDHVADRLLQAADPKPLFHSRSQSLAFGVAVVPEEQWARLSRHQWDALSAFADKGRTEADRELLTPENSYRMLCVQKISFGAELVASVFVSFAYEDNHLSLELRPHAITPIAPAVTGACGDAERSAWSWHLRAQARAALRVVVPFVSHFLSEDRAGAPELDSGKATVSLREAYSAKRREDVIQYDHAGWYVDMLRDRILDAVEVFLEEHNVDTKDYREKVTYITNNINNGDGVVITGNNAGSLQNQVGNANAQQRNHSPGGAS</sequence>
<organism evidence="2 3">
    <name type="scientific">Streptomyces boetiae</name>
    <dbReference type="NCBI Taxonomy" id="3075541"/>
    <lineage>
        <taxon>Bacteria</taxon>
        <taxon>Bacillati</taxon>
        <taxon>Actinomycetota</taxon>
        <taxon>Actinomycetes</taxon>
        <taxon>Kitasatosporales</taxon>
        <taxon>Streptomycetaceae</taxon>
        <taxon>Streptomyces</taxon>
    </lineage>
</organism>
<dbReference type="Proteomes" id="UP001183388">
    <property type="component" value="Unassembled WGS sequence"/>
</dbReference>